<dbReference type="InterPro" id="IPR005024">
    <property type="entry name" value="Snf7_fam"/>
</dbReference>
<dbReference type="GO" id="GO:0009898">
    <property type="term" value="C:cytoplasmic side of plasma membrane"/>
    <property type="evidence" value="ECO:0007669"/>
    <property type="project" value="TreeGrafter"/>
</dbReference>
<proteinExistence type="predicted"/>
<dbReference type="GO" id="GO:0032511">
    <property type="term" value="P:late endosome to vacuole transport via multivesicular body sorting pathway"/>
    <property type="evidence" value="ECO:0007669"/>
    <property type="project" value="TreeGrafter"/>
</dbReference>
<dbReference type="GO" id="GO:0006900">
    <property type="term" value="P:vesicle budding from membrane"/>
    <property type="evidence" value="ECO:0007669"/>
    <property type="project" value="TreeGrafter"/>
</dbReference>
<dbReference type="EMBL" id="JAEVHI010000005">
    <property type="protein sequence ID" value="KAG5291185.1"/>
    <property type="molecule type" value="Genomic_DNA"/>
</dbReference>
<evidence type="ECO:0000313" key="3">
    <source>
        <dbReference type="EMBL" id="KAG5291185.1"/>
    </source>
</evidence>
<gene>
    <name evidence="3" type="ORF">I7I52_08438</name>
</gene>
<dbReference type="PANTHER" id="PTHR22761">
    <property type="entry name" value="CHARGED MULTIVESICULAR BODY PROTEIN"/>
    <property type="match status" value="1"/>
</dbReference>
<dbReference type="AlphaFoldDB" id="A0A8H8CV90"/>
<dbReference type="GO" id="GO:0005771">
    <property type="term" value="C:multivesicular body"/>
    <property type="evidence" value="ECO:0007669"/>
    <property type="project" value="TreeGrafter"/>
</dbReference>
<dbReference type="GO" id="GO:0000815">
    <property type="term" value="C:ESCRT III complex"/>
    <property type="evidence" value="ECO:0007669"/>
    <property type="project" value="TreeGrafter"/>
</dbReference>
<dbReference type="Gene3D" id="6.10.140.1230">
    <property type="match status" value="1"/>
</dbReference>
<feature type="compositionally biased region" description="Basic and acidic residues" evidence="2">
    <location>
        <begin position="474"/>
        <end position="488"/>
    </location>
</feature>
<sequence length="495" mass="54525">MNELLAYILANEESFRRARLPSLYSDFSTQRHTNPDGYATNAAAWQRALAHAALAGVIHSSSGSRHHGDDGVAKSDLLVLRTGNALMAELETQEWGRPVALQSAIDEAIRHNSMIPLDIFQASSTTPLKTSWIRLPSPPTLSQVMGWGMKQLRGILSDFEGHSNVSGKVQVMNLVLVDNLKEVGKRVLAIASKSHKSNTDCIYSKELFTERFAKFGGGTVLSSLDVDVLLIFLSRDENAILYDGETIKFKGTKTNINTITHEDRTIASLKTLISNLTRQVAHLESKIQELSLRAKDAVTNKNRVGALSALRATKMAESNLKQRTDTLLQLEEVYVKLEQAADHIDIVRVMEASAVALRSINGQVGGVEKVEDIVEELREEMGKVDEVGNVINGVGEAVDEGELDDILAAMEKQEQEAHDAKEAEATRRKLAEIERFEKSAIEVEAQRKNEKVQVTAADDDSDLEDSIGKFSHMSIEDNSKGENTKTKIPEQVTAE</sequence>
<evidence type="ECO:0000256" key="2">
    <source>
        <dbReference type="SAM" id="MobiDB-lite"/>
    </source>
</evidence>
<dbReference type="Pfam" id="PF03357">
    <property type="entry name" value="Snf7"/>
    <property type="match status" value="1"/>
</dbReference>
<protein>
    <submittedName>
        <fullName evidence="3">SNF7 family protein</fullName>
    </submittedName>
</protein>
<name>A0A8H8CV90_AJECA</name>
<reference evidence="3 4" key="1">
    <citation type="submission" date="2021-01" db="EMBL/GenBank/DDBJ databases">
        <title>Chromosome-level genome assembly of a human fungal pathogen reveals clustering of transcriptionally co-regulated genes.</title>
        <authorList>
            <person name="Voorhies M."/>
            <person name="Cohen S."/>
            <person name="Shea T.P."/>
            <person name="Petrus S."/>
            <person name="Munoz J.F."/>
            <person name="Poplawski S."/>
            <person name="Goldman W.E."/>
            <person name="Michael T."/>
            <person name="Cuomo C.A."/>
            <person name="Sil A."/>
            <person name="Beyhan S."/>
        </authorList>
    </citation>
    <scope>NUCLEOTIDE SEQUENCE [LARGE SCALE GENOMIC DNA]</scope>
    <source>
        <strain evidence="3 4">G184AR</strain>
    </source>
</reference>
<evidence type="ECO:0000256" key="1">
    <source>
        <dbReference type="SAM" id="Coils"/>
    </source>
</evidence>
<comment type="caution">
    <text evidence="3">The sequence shown here is derived from an EMBL/GenBank/DDBJ whole genome shotgun (WGS) entry which is preliminary data.</text>
</comment>
<organism evidence="3 4">
    <name type="scientific">Ajellomyces capsulatus</name>
    <name type="common">Darling's disease fungus</name>
    <name type="synonym">Histoplasma capsulatum</name>
    <dbReference type="NCBI Taxonomy" id="5037"/>
    <lineage>
        <taxon>Eukaryota</taxon>
        <taxon>Fungi</taxon>
        <taxon>Dikarya</taxon>
        <taxon>Ascomycota</taxon>
        <taxon>Pezizomycotina</taxon>
        <taxon>Eurotiomycetes</taxon>
        <taxon>Eurotiomycetidae</taxon>
        <taxon>Onygenales</taxon>
        <taxon>Ajellomycetaceae</taxon>
        <taxon>Histoplasma</taxon>
    </lineage>
</organism>
<evidence type="ECO:0000313" key="4">
    <source>
        <dbReference type="Proteomes" id="UP000670092"/>
    </source>
</evidence>
<feature type="coiled-coil region" evidence="1">
    <location>
        <begin position="266"/>
        <end position="340"/>
    </location>
</feature>
<feature type="region of interest" description="Disordered" evidence="2">
    <location>
        <begin position="447"/>
        <end position="495"/>
    </location>
</feature>
<dbReference type="OrthoDB" id="10250120at2759"/>
<dbReference type="VEuPathDB" id="FungiDB:I7I52_08438"/>
<dbReference type="Proteomes" id="UP000670092">
    <property type="component" value="Unassembled WGS sequence"/>
</dbReference>
<dbReference type="PANTHER" id="PTHR22761:SF18">
    <property type="entry name" value="SORTING PROTEIN SNF7 FAMILY PROTEIN, PUTATIVE (AFU_ORTHOLOGUE AFUA_2G16692)-RELATED"/>
    <property type="match status" value="1"/>
</dbReference>
<keyword evidence="1" id="KW-0175">Coiled coil</keyword>
<accession>A0A8H8CV90</accession>